<feature type="transmembrane region" description="Helical" evidence="8">
    <location>
        <begin position="221"/>
        <end position="242"/>
    </location>
</feature>
<evidence type="ECO:0000256" key="5">
    <source>
        <dbReference type="ARBA" id="ARBA00022692"/>
    </source>
</evidence>
<dbReference type="STRING" id="1437605.AB656_04555"/>
<feature type="transmembrane region" description="Helical" evidence="8">
    <location>
        <begin position="708"/>
        <end position="729"/>
    </location>
</feature>
<keyword evidence="10" id="KW-1185">Reference proteome</keyword>
<reference evidence="9 10" key="1">
    <citation type="submission" date="2014-03" db="EMBL/GenBank/DDBJ databases">
        <title>Genomics of Bifidobacteria.</title>
        <authorList>
            <person name="Ventura M."/>
            <person name="Milani C."/>
            <person name="Lugli G.A."/>
        </authorList>
    </citation>
    <scope>NUCLEOTIDE SEQUENCE [LARGE SCALE GENOMIC DNA]</scope>
    <source>
        <strain evidence="9 10">DSM 22766</strain>
    </source>
</reference>
<evidence type="ECO:0000256" key="2">
    <source>
        <dbReference type="ARBA" id="ARBA00022475"/>
    </source>
</evidence>
<dbReference type="eggNOG" id="COG1807">
    <property type="taxonomic scope" value="Bacteria"/>
</dbReference>
<feature type="transmembrane region" description="Helical" evidence="8">
    <location>
        <begin position="610"/>
        <end position="632"/>
    </location>
</feature>
<evidence type="ECO:0000256" key="4">
    <source>
        <dbReference type="ARBA" id="ARBA00022679"/>
    </source>
</evidence>
<keyword evidence="7 8" id="KW-0472">Membrane</keyword>
<protein>
    <submittedName>
        <fullName evidence="9">Uncharacterized protein</fullName>
    </submittedName>
</protein>
<feature type="transmembrane region" description="Helical" evidence="8">
    <location>
        <begin position="24"/>
        <end position="42"/>
    </location>
</feature>
<evidence type="ECO:0000313" key="10">
    <source>
        <dbReference type="Proteomes" id="UP000029015"/>
    </source>
</evidence>
<feature type="transmembrane region" description="Helical" evidence="8">
    <location>
        <begin position="638"/>
        <end position="657"/>
    </location>
</feature>
<keyword evidence="2" id="KW-1003">Cell membrane</keyword>
<dbReference type="EMBL" id="JGYK01000001">
    <property type="protein sequence ID" value="KFI40483.1"/>
    <property type="molecule type" value="Genomic_DNA"/>
</dbReference>
<keyword evidence="6 8" id="KW-1133">Transmembrane helix</keyword>
<feature type="transmembrane region" description="Helical" evidence="8">
    <location>
        <begin position="323"/>
        <end position="341"/>
    </location>
</feature>
<keyword evidence="3" id="KW-0328">Glycosyltransferase</keyword>
<comment type="caution">
    <text evidence="9">The sequence shown here is derived from an EMBL/GenBank/DDBJ whole genome shotgun (WGS) entry which is preliminary data.</text>
</comment>
<gene>
    <name evidence="9" type="ORF">BACT_1187</name>
</gene>
<feature type="transmembrane region" description="Helical" evidence="8">
    <location>
        <begin position="353"/>
        <end position="375"/>
    </location>
</feature>
<feature type="transmembrane region" description="Helical" evidence="8">
    <location>
        <begin position="579"/>
        <end position="598"/>
    </location>
</feature>
<feature type="transmembrane region" description="Helical" evidence="8">
    <location>
        <begin position="382"/>
        <end position="402"/>
    </location>
</feature>
<dbReference type="InterPro" id="IPR050297">
    <property type="entry name" value="LipidA_mod_glycosyltrf_83"/>
</dbReference>
<evidence type="ECO:0000256" key="8">
    <source>
        <dbReference type="SAM" id="Phobius"/>
    </source>
</evidence>
<evidence type="ECO:0000256" key="1">
    <source>
        <dbReference type="ARBA" id="ARBA00004651"/>
    </source>
</evidence>
<accession>A0A086Z1T3</accession>
<proteinExistence type="predicted"/>
<dbReference type="PANTHER" id="PTHR33908:SF11">
    <property type="entry name" value="MEMBRANE PROTEIN"/>
    <property type="match status" value="1"/>
</dbReference>
<dbReference type="PANTHER" id="PTHR33908">
    <property type="entry name" value="MANNOSYLTRANSFERASE YKCB-RELATED"/>
    <property type="match status" value="1"/>
</dbReference>
<comment type="subcellular location">
    <subcellularLocation>
        <location evidence="1">Cell membrane</location>
        <topology evidence="1">Multi-pass membrane protein</topology>
    </subcellularLocation>
</comment>
<dbReference type="Proteomes" id="UP000029015">
    <property type="component" value="Unassembled WGS sequence"/>
</dbReference>
<dbReference type="AlphaFoldDB" id="A0A086Z1T3"/>
<dbReference type="GO" id="GO:0009103">
    <property type="term" value="P:lipopolysaccharide biosynthetic process"/>
    <property type="evidence" value="ECO:0007669"/>
    <property type="project" value="UniProtKB-ARBA"/>
</dbReference>
<sequence length="750" mass="82754">MRVGRVREIPQWLEKNLRSSERRMLVPIALIAVFVCLEVFVANMPFWRSLGDDTEAGRSSLGPGLVAHPDRGTATVIDPHGAWRDVSSPQPIRYLYLRPAANLSAQSGAVSNQALSWKLSTRKRTDGGWYDATSVHQYSTGAPRSRYLHVGDGANAVRFHYQVRSGDVIPLDDVSVNPRVPYRVDWSRLALEALLIVIILAFRPGSGLYLRPFRALSPRCLAPLAAVFALDAAGIVGLWLVFGMPTATTVPHKLFNDMFFDSNQYGDLAKALLHGRLNLDLPVNRQLAEMPNPYDTATRMRLAREDPQGTPIFFDVAFKSGKYYSYFGVLPAIIAFMPYRALTGQDLPASSAVLAFALVLALCSLAVTVQVARWFSRRGHPVSLGCVLLIASGMLFCTPMFYVLHSEVFYQLPQTLSISLTFLGLCCWIESKLRDLNKGWLLAGCLCMALNLASRPAFVLASLLALPLFWGEIRDLWERGLRGGKGLREEALTWLCALAPYLLVAAPLMAYNAARFGRPLDFGANYNLTAYDIPHSSSPLSQLVPLSLLYFFQPPNLATTFPFLLRTSQDMSPWLPEQASYGGLFTLLAPFTLLIFALKPCWRRLRERQVGAFCALTGAIGLLMYAFTAHTAGYSMRYILDFGWALALVFACCLLAFDSRRSAQGDADDSALAGEIGARSGEGGPLALPDRGPEPEARLAPLSAFSRSAMGCATAGLVIAVLGAFLYVFETRNWVNDQLWWSVNSWFLFV</sequence>
<keyword evidence="4" id="KW-0808">Transferase</keyword>
<organism evidence="9 10">
    <name type="scientific">Bifidobacterium actinocoloniiforme DSM 22766</name>
    <dbReference type="NCBI Taxonomy" id="1437605"/>
    <lineage>
        <taxon>Bacteria</taxon>
        <taxon>Bacillati</taxon>
        <taxon>Actinomycetota</taxon>
        <taxon>Actinomycetes</taxon>
        <taxon>Bifidobacteriales</taxon>
        <taxon>Bifidobacteriaceae</taxon>
        <taxon>Bifidobacterium</taxon>
    </lineage>
</organism>
<keyword evidence="5 8" id="KW-0812">Transmembrane</keyword>
<name>A0A086Z1T3_9BIFI</name>
<dbReference type="GO" id="GO:0005886">
    <property type="term" value="C:plasma membrane"/>
    <property type="evidence" value="ECO:0007669"/>
    <property type="project" value="UniProtKB-SubCell"/>
</dbReference>
<evidence type="ECO:0000313" key="9">
    <source>
        <dbReference type="EMBL" id="KFI40483.1"/>
    </source>
</evidence>
<dbReference type="GO" id="GO:0016763">
    <property type="term" value="F:pentosyltransferase activity"/>
    <property type="evidence" value="ECO:0007669"/>
    <property type="project" value="TreeGrafter"/>
</dbReference>
<evidence type="ECO:0000256" key="6">
    <source>
        <dbReference type="ARBA" id="ARBA00022989"/>
    </source>
</evidence>
<evidence type="ECO:0000256" key="7">
    <source>
        <dbReference type="ARBA" id="ARBA00023136"/>
    </source>
</evidence>
<evidence type="ECO:0000256" key="3">
    <source>
        <dbReference type="ARBA" id="ARBA00022676"/>
    </source>
</evidence>
<feature type="transmembrane region" description="Helical" evidence="8">
    <location>
        <begin position="491"/>
        <end position="511"/>
    </location>
</feature>
<feature type="transmembrane region" description="Helical" evidence="8">
    <location>
        <begin position="441"/>
        <end position="471"/>
    </location>
</feature>